<dbReference type="EMBL" id="CP031517">
    <property type="protein sequence ID" value="QOS39298.1"/>
    <property type="molecule type" value="Genomic_DNA"/>
</dbReference>
<comment type="cofactor">
    <cofactor evidence="3">
        <name>Fe(2+)</name>
        <dbReference type="ChEBI" id="CHEBI:29033"/>
    </cofactor>
</comment>
<dbReference type="InterPro" id="IPR013785">
    <property type="entry name" value="Aldolase_TIM"/>
</dbReference>
<evidence type="ECO:0000256" key="5">
    <source>
        <dbReference type="ARBA" id="ARBA00022723"/>
    </source>
</evidence>
<dbReference type="GO" id="GO:1901135">
    <property type="term" value="P:carbohydrate derivative metabolic process"/>
    <property type="evidence" value="ECO:0007669"/>
    <property type="project" value="UniProtKB-ARBA"/>
</dbReference>
<protein>
    <submittedName>
        <fullName evidence="11">Ribulose-phosphate 3-epimerase</fullName>
    </submittedName>
</protein>
<dbReference type="Pfam" id="PF00834">
    <property type="entry name" value="Ribul_P_3_epim"/>
    <property type="match status" value="1"/>
</dbReference>
<keyword evidence="10" id="KW-0119">Carbohydrate metabolism</keyword>
<dbReference type="GO" id="GO:0006091">
    <property type="term" value="P:generation of precursor metabolites and energy"/>
    <property type="evidence" value="ECO:0007669"/>
    <property type="project" value="UniProtKB-ARBA"/>
</dbReference>
<dbReference type="SUPFAM" id="SSF51366">
    <property type="entry name" value="Ribulose-phoshate binding barrel"/>
    <property type="match status" value="1"/>
</dbReference>
<proteinExistence type="predicted"/>
<accession>A0A7M1XKB5</accession>
<evidence type="ECO:0000256" key="10">
    <source>
        <dbReference type="ARBA" id="ARBA00023277"/>
    </source>
</evidence>
<dbReference type="GO" id="GO:0016857">
    <property type="term" value="F:racemase and epimerase activity, acting on carbohydrates and derivatives"/>
    <property type="evidence" value="ECO:0007669"/>
    <property type="project" value="InterPro"/>
</dbReference>
<evidence type="ECO:0000256" key="7">
    <source>
        <dbReference type="ARBA" id="ARBA00023004"/>
    </source>
</evidence>
<dbReference type="FunFam" id="3.20.20.70:FF:000191">
    <property type="entry name" value="ribulose-phosphate 3-epimerase isoform X2"/>
    <property type="match status" value="1"/>
</dbReference>
<dbReference type="Gene3D" id="3.20.20.70">
    <property type="entry name" value="Aldolase class I"/>
    <property type="match status" value="1"/>
</dbReference>
<comment type="cofactor">
    <cofactor evidence="1">
        <name>Mn(2+)</name>
        <dbReference type="ChEBI" id="CHEBI:29035"/>
    </cofactor>
</comment>
<evidence type="ECO:0000313" key="12">
    <source>
        <dbReference type="Proteomes" id="UP000593591"/>
    </source>
</evidence>
<dbReference type="NCBIfam" id="NF004076">
    <property type="entry name" value="PRK05581.1-4"/>
    <property type="match status" value="1"/>
</dbReference>
<comment type="subunit">
    <text evidence="4">Homodimer.</text>
</comment>
<comment type="cofactor">
    <cofactor evidence="2">
        <name>Zn(2+)</name>
        <dbReference type="ChEBI" id="CHEBI:29105"/>
    </cofactor>
</comment>
<reference evidence="11 12" key="1">
    <citation type="submission" date="2018-08" db="EMBL/GenBank/DDBJ databases">
        <title>The first complete genome of Treponema rectale (CHPAT), a commensal spirochete of the bovine rectum.</title>
        <authorList>
            <person name="Staton G.J."/>
            <person name="Clegg S.R."/>
            <person name="Carter S.D."/>
            <person name="Radford A.D."/>
            <person name="Darby A."/>
            <person name="Hall N."/>
            <person name="Birtles R.J."/>
            <person name="Evans N.J."/>
        </authorList>
    </citation>
    <scope>NUCLEOTIDE SEQUENCE [LARGE SCALE GENOMIC DNA]</scope>
    <source>
        <strain evidence="11 12">CHPA</strain>
    </source>
</reference>
<dbReference type="CDD" id="cd00429">
    <property type="entry name" value="RPE"/>
    <property type="match status" value="1"/>
</dbReference>
<dbReference type="GO" id="GO:0046496">
    <property type="term" value="P:nicotinamide nucleotide metabolic process"/>
    <property type="evidence" value="ECO:0007669"/>
    <property type="project" value="UniProtKB-ARBA"/>
</dbReference>
<gene>
    <name evidence="11" type="ORF">DYE49_02050</name>
</gene>
<dbReference type="GO" id="GO:0006163">
    <property type="term" value="P:purine nucleotide metabolic process"/>
    <property type="evidence" value="ECO:0007669"/>
    <property type="project" value="UniProtKB-ARBA"/>
</dbReference>
<dbReference type="InterPro" id="IPR011060">
    <property type="entry name" value="RibuloseP-bd_barrel"/>
</dbReference>
<dbReference type="GO" id="GO:0046872">
    <property type="term" value="F:metal ion binding"/>
    <property type="evidence" value="ECO:0007669"/>
    <property type="project" value="UniProtKB-KW"/>
</dbReference>
<evidence type="ECO:0000256" key="6">
    <source>
        <dbReference type="ARBA" id="ARBA00022833"/>
    </source>
</evidence>
<evidence type="ECO:0000256" key="1">
    <source>
        <dbReference type="ARBA" id="ARBA00001936"/>
    </source>
</evidence>
<organism evidence="11 12">
    <name type="scientific">Treponema rectale</name>
    <dbReference type="NCBI Taxonomy" id="744512"/>
    <lineage>
        <taxon>Bacteria</taxon>
        <taxon>Pseudomonadati</taxon>
        <taxon>Spirochaetota</taxon>
        <taxon>Spirochaetia</taxon>
        <taxon>Spirochaetales</taxon>
        <taxon>Treponemataceae</taxon>
        <taxon>Treponema</taxon>
    </lineage>
</organism>
<evidence type="ECO:0000256" key="8">
    <source>
        <dbReference type="ARBA" id="ARBA00023211"/>
    </source>
</evidence>
<keyword evidence="7" id="KW-0408">Iron</keyword>
<evidence type="ECO:0000313" key="11">
    <source>
        <dbReference type="EMBL" id="QOS39298.1"/>
    </source>
</evidence>
<keyword evidence="5" id="KW-0479">Metal-binding</keyword>
<name>A0A7M1XKB5_9SPIR</name>
<sequence>MEKETLIRPSLLSADFNHLGDAIKEAIDLGVQDIHYDVMDGNFVDSISFGEPIFKVVNKAFGESITFDVHLMCVNPLKQVSQFAALGCKEISFHYEALTLGDIPRIKEIRGQYPELKLGLAFSPETSVDEIKNLLSLFDFVLVMSVVPGKAGQKYIEGSEKKIAQLDEYRKNFNLSFKIGVDGGINNITGPLCVDSGVDWLVAGSYYFNAENKKEALNSLHKAKVIE</sequence>
<evidence type="ECO:0000256" key="3">
    <source>
        <dbReference type="ARBA" id="ARBA00001954"/>
    </source>
</evidence>
<dbReference type="InterPro" id="IPR000056">
    <property type="entry name" value="Ribul_P_3_epim-like"/>
</dbReference>
<dbReference type="Proteomes" id="UP000593591">
    <property type="component" value="Chromosome"/>
</dbReference>
<keyword evidence="9" id="KW-0413">Isomerase</keyword>
<dbReference type="GO" id="GO:0005975">
    <property type="term" value="P:carbohydrate metabolic process"/>
    <property type="evidence" value="ECO:0007669"/>
    <property type="project" value="InterPro"/>
</dbReference>
<keyword evidence="8" id="KW-0464">Manganese</keyword>
<dbReference type="PANTHER" id="PTHR11749">
    <property type="entry name" value="RIBULOSE-5-PHOSPHATE-3-EPIMERASE"/>
    <property type="match status" value="1"/>
</dbReference>
<evidence type="ECO:0000256" key="4">
    <source>
        <dbReference type="ARBA" id="ARBA00011738"/>
    </source>
</evidence>
<keyword evidence="6" id="KW-0862">Zinc</keyword>
<dbReference type="KEGG" id="trc:DYE49_02050"/>
<evidence type="ECO:0000256" key="2">
    <source>
        <dbReference type="ARBA" id="ARBA00001947"/>
    </source>
</evidence>
<evidence type="ECO:0000256" key="9">
    <source>
        <dbReference type="ARBA" id="ARBA00023235"/>
    </source>
</evidence>
<dbReference type="AlphaFoldDB" id="A0A7M1XKB5"/>